<dbReference type="InterPro" id="IPR048304">
    <property type="entry name" value="UbiD_Rift_dom"/>
</dbReference>
<gene>
    <name evidence="5" type="ordered locus">SL003B_0557</name>
</gene>
<dbReference type="Pfam" id="PF20695">
    <property type="entry name" value="UbiD_N"/>
    <property type="match status" value="1"/>
</dbReference>
<dbReference type="eggNOG" id="COG0043">
    <property type="taxonomic scope" value="Bacteria"/>
</dbReference>
<dbReference type="GO" id="GO:0008694">
    <property type="term" value="F:4-hydroxy-3-polyprenylbenzoate decarboxylase activity"/>
    <property type="evidence" value="ECO:0007669"/>
    <property type="project" value="TreeGrafter"/>
</dbReference>
<dbReference type="PANTHER" id="PTHR30108">
    <property type="entry name" value="3-OCTAPRENYL-4-HYDROXYBENZOATE CARBOXY-LYASE-RELATED"/>
    <property type="match status" value="1"/>
</dbReference>
<evidence type="ECO:0000259" key="2">
    <source>
        <dbReference type="Pfam" id="PF01977"/>
    </source>
</evidence>
<dbReference type="KEGG" id="pgv:SL003B_0557"/>
<evidence type="ECO:0000313" key="6">
    <source>
        <dbReference type="Proteomes" id="UP000008130"/>
    </source>
</evidence>
<dbReference type="GO" id="GO:0005829">
    <property type="term" value="C:cytosol"/>
    <property type="evidence" value="ECO:0007669"/>
    <property type="project" value="TreeGrafter"/>
</dbReference>
<dbReference type="SUPFAM" id="SSF143968">
    <property type="entry name" value="UbiD C-terminal domain-like"/>
    <property type="match status" value="1"/>
</dbReference>
<dbReference type="GO" id="GO:0006744">
    <property type="term" value="P:ubiquinone biosynthetic process"/>
    <property type="evidence" value="ECO:0007669"/>
    <property type="project" value="TreeGrafter"/>
</dbReference>
<protein>
    <submittedName>
        <fullName evidence="5">3-octaprenyl-4-hydroxybenzoate carboxy-lyase subfamily</fullName>
    </submittedName>
</protein>
<dbReference type="PANTHER" id="PTHR30108:SF17">
    <property type="entry name" value="FERULIC ACID DECARBOXYLASE 1"/>
    <property type="match status" value="1"/>
</dbReference>
<keyword evidence="5" id="KW-0456">Lyase</keyword>
<dbReference type="FunFam" id="3.40.1670.10:FF:000001">
    <property type="entry name" value="3-octaprenyl-4-hydroxybenzoate carboxy-lyase"/>
    <property type="match status" value="1"/>
</dbReference>
<dbReference type="RefSeq" id="WP_013651314.1">
    <property type="nucleotide sequence ID" value="NC_015259.1"/>
</dbReference>
<dbReference type="PATRIC" id="fig|991905.3.peg.571"/>
<dbReference type="AlphaFoldDB" id="F2J4P8"/>
<feature type="domain" description="3-octaprenyl-4-hydroxybenzoate carboxy-lyase-like N-terminal" evidence="3">
    <location>
        <begin position="17"/>
        <end position="92"/>
    </location>
</feature>
<dbReference type="InterPro" id="IPR002830">
    <property type="entry name" value="UbiD"/>
</dbReference>
<proteinExistence type="inferred from homology"/>
<keyword evidence="6" id="KW-1185">Reference proteome</keyword>
<dbReference type="Gene3D" id="3.40.1670.10">
    <property type="entry name" value="UbiD C-terminal domain-like"/>
    <property type="match status" value="1"/>
</dbReference>
<feature type="domain" description="3-octaprenyl-4-hydroxybenzoate carboxy-lyase-like C-terminal" evidence="4">
    <location>
        <begin position="335"/>
        <end position="459"/>
    </location>
</feature>
<evidence type="ECO:0000259" key="4">
    <source>
        <dbReference type="Pfam" id="PF20696"/>
    </source>
</evidence>
<dbReference type="SUPFAM" id="SSF50475">
    <property type="entry name" value="FMN-binding split barrel"/>
    <property type="match status" value="1"/>
</dbReference>
<dbReference type="NCBIfam" id="TIGR00148">
    <property type="entry name" value="UbiD family decarboxylase"/>
    <property type="match status" value="1"/>
</dbReference>
<evidence type="ECO:0000259" key="3">
    <source>
        <dbReference type="Pfam" id="PF20695"/>
    </source>
</evidence>
<dbReference type="Pfam" id="PF01977">
    <property type="entry name" value="UbiD"/>
    <property type="match status" value="1"/>
</dbReference>
<dbReference type="EMBL" id="CP002568">
    <property type="protein sequence ID" value="ADZ68990.1"/>
    <property type="molecule type" value="Genomic_DNA"/>
</dbReference>
<dbReference type="InterPro" id="IPR049381">
    <property type="entry name" value="UbiD-like_C"/>
</dbReference>
<name>F2J4P8_POLGS</name>
<evidence type="ECO:0000256" key="1">
    <source>
        <dbReference type="ARBA" id="ARBA00010021"/>
    </source>
</evidence>
<dbReference type="InterPro" id="IPR049383">
    <property type="entry name" value="UbiD-like_N"/>
</dbReference>
<dbReference type="OrthoDB" id="9809841at2"/>
<dbReference type="Proteomes" id="UP000008130">
    <property type="component" value="Chromosome"/>
</dbReference>
<comment type="similarity">
    <text evidence="1">Belongs to the UbiD family.</text>
</comment>
<accession>F2J4P8</accession>
<sequence length="506" mass="54747">MHLRSLPAFPDLPAYLAHLDGRGEVTRIAAQVSVRLEATEIHRRVIASAGPVLHFERPVDAAGKAFAMPLLANLFGTRTRVAAGLGIEPGDLGRFGTFLAALRAPEPPASLGDLKALLPVARAGLAARPKTVVRPPDLRAAPVDLSALPVQTCWPGDAGPLITWGMVVTRPPGPDDPRRYNLGIYRMQVLGPDRAILRWLPMRGGAQHHREWAALGEPMPVAVVIGCDPATLLSAVIPAPEGVGELALAGIVNGRRSRVMPCRTIGLHVPDSAEIVLEGLVQPGLVALEGPFGDHTGYYNDPDLYPVLRLSAIDIRDGAAYLSTFTGRAPDEPSVIGAAMTDVFAPLLRQAVPEILDVHLPPETCSYRMAVLQVDKRYPGQARRAMLAFWSLLPQFSMTKYVIVVDRDIDIRSWPDVMWAVATRADPERDLVVLARTPVDQLDFASPLVGLGGKLGIDATVKIGTETARAYAQRLAMPRDVVARVDRRWDELFTESAVLRAQEEPA</sequence>
<evidence type="ECO:0000313" key="5">
    <source>
        <dbReference type="EMBL" id="ADZ68990.1"/>
    </source>
</evidence>
<dbReference type="STRING" id="991905.SL003B_0557"/>
<dbReference type="HOGENOM" id="CLU_023348_4_1_5"/>
<feature type="domain" description="3-octaprenyl-4-hydroxybenzoate carboxy-lyase-like Rift-related" evidence="2">
    <location>
        <begin position="141"/>
        <end position="328"/>
    </location>
</feature>
<organism evidence="5 6">
    <name type="scientific">Polymorphum gilvum (strain LMG 25793 / CGMCC 1.9160 / SL003B-26A1)</name>
    <dbReference type="NCBI Taxonomy" id="991905"/>
    <lineage>
        <taxon>Bacteria</taxon>
        <taxon>Pseudomonadati</taxon>
        <taxon>Pseudomonadota</taxon>
        <taxon>Alphaproteobacteria</taxon>
        <taxon>Rhodobacterales</taxon>
        <taxon>Paracoccaceae</taxon>
        <taxon>Polymorphum</taxon>
    </lineage>
</organism>
<dbReference type="Pfam" id="PF20696">
    <property type="entry name" value="UbiD_C"/>
    <property type="match status" value="1"/>
</dbReference>
<reference evidence="5 6" key="1">
    <citation type="journal article" date="2011" name="J. Bacteriol.">
        <title>Complete genome sequence of Polymorphum gilvum SL003B-26A1T, a crude oil-degrading bacterium from oil-polluted saline soil.</title>
        <authorList>
            <person name="Li S.G."/>
            <person name="Tang Y.Q."/>
            <person name="Nie Y."/>
            <person name="Cai M."/>
            <person name="Wu X.L."/>
        </authorList>
    </citation>
    <scope>NUCLEOTIDE SEQUENCE [LARGE SCALE GENOMIC DNA]</scope>
    <source>
        <strain evidence="6">LMG 25793 / CGMCC 1.9160 / SL003B-26A1</strain>
    </source>
</reference>